<dbReference type="AlphaFoldDB" id="U5D5Y2"/>
<dbReference type="EMBL" id="ASSJ01000081">
    <property type="protein sequence ID" value="ERN40063.1"/>
    <property type="molecule type" value="Genomic_DNA"/>
</dbReference>
<feature type="transmembrane region" description="Helical" evidence="2">
    <location>
        <begin position="295"/>
        <end position="314"/>
    </location>
</feature>
<dbReference type="RefSeq" id="WP_022608954.1">
    <property type="nucleotide sequence ID" value="NZ_ASSJ01000081.1"/>
</dbReference>
<feature type="transmembrane region" description="Helical" evidence="2">
    <location>
        <begin position="129"/>
        <end position="148"/>
    </location>
</feature>
<evidence type="ECO:0000256" key="2">
    <source>
        <dbReference type="SAM" id="Phobius"/>
    </source>
</evidence>
<gene>
    <name evidence="4" type="ORF">KR51_00033430</name>
</gene>
<evidence type="ECO:0000313" key="5">
    <source>
        <dbReference type="Proteomes" id="UP000016960"/>
    </source>
</evidence>
<keyword evidence="2" id="KW-0472">Membrane</keyword>
<name>U5D5Y2_9CHRO</name>
<evidence type="ECO:0000313" key="4">
    <source>
        <dbReference type="EMBL" id="ERN40063.1"/>
    </source>
</evidence>
<evidence type="ECO:0000256" key="1">
    <source>
        <dbReference type="ARBA" id="ARBA00007362"/>
    </source>
</evidence>
<dbReference type="Proteomes" id="UP000016960">
    <property type="component" value="Unassembled WGS sequence"/>
</dbReference>
<reference evidence="4 5" key="1">
    <citation type="submission" date="2013-05" db="EMBL/GenBank/DDBJ databases">
        <title>Draft genome sequence of Rubidibacter lacunae KORDI 51-2.</title>
        <authorList>
            <person name="Choi D.H."/>
            <person name="Noh J.H."/>
            <person name="Kwon K.-K."/>
            <person name="Lee J.-H."/>
            <person name="Ryu J.-Y."/>
        </authorList>
    </citation>
    <scope>NUCLEOTIDE SEQUENCE [LARGE SCALE GENOMIC DNA]</scope>
    <source>
        <strain evidence="4 5">KORDI 51-2</strain>
    </source>
</reference>
<evidence type="ECO:0000259" key="3">
    <source>
        <dbReference type="Pfam" id="PF00892"/>
    </source>
</evidence>
<keyword evidence="2" id="KW-0812">Transmembrane</keyword>
<dbReference type="PANTHER" id="PTHR22911:SF137">
    <property type="entry name" value="SOLUTE CARRIER FAMILY 35 MEMBER G2-RELATED"/>
    <property type="match status" value="1"/>
</dbReference>
<protein>
    <submittedName>
        <fullName evidence="4">Putative membrane protein</fullName>
    </submittedName>
</protein>
<dbReference type="InterPro" id="IPR000620">
    <property type="entry name" value="EamA_dom"/>
</dbReference>
<feature type="domain" description="EamA" evidence="3">
    <location>
        <begin position="159"/>
        <end position="314"/>
    </location>
</feature>
<accession>U5D5Y2</accession>
<keyword evidence="2" id="KW-1133">Transmembrane helix</keyword>
<comment type="caution">
    <text evidence="4">The sequence shown here is derived from an EMBL/GenBank/DDBJ whole genome shotgun (WGS) entry which is preliminary data.</text>
</comment>
<dbReference type="SUPFAM" id="SSF103481">
    <property type="entry name" value="Multidrug resistance efflux transporter EmrE"/>
    <property type="match status" value="2"/>
</dbReference>
<feature type="transmembrane region" description="Helical" evidence="2">
    <location>
        <begin position="12"/>
        <end position="28"/>
    </location>
</feature>
<keyword evidence="5" id="KW-1185">Reference proteome</keyword>
<sequence length="316" mass="33028">MTDSNVNYRGELAALLAALCWAIASAIYERLGQRLPPLQLNFLKGVIAIGFLAATLPIAGAEFPDIDRQPVGLLLVSGAVGIGIGDTAFFNSIDALGARRALLFETLAPPLTALLALTCLGEVLSPGAWFGIALTAIGVAWTIGERRVESSRVRRQTARGIAWGLLAAGSQAGGASLSRAALVDTEISPLWSALLRLIAGTVCLVPLMSFRSGTPRTSAVLIDKDPQERTAKHPSLVRSPRLLATVTLAAFLGTYLGIWLQQTALKHAPAGIAQTLSATSPLFVLPIAFALGDKLSLRAVLGAGVALAGIFCLFRS</sequence>
<proteinExistence type="inferred from homology"/>
<dbReference type="Gene3D" id="1.10.3730.20">
    <property type="match status" value="1"/>
</dbReference>
<dbReference type="GO" id="GO:0016020">
    <property type="term" value="C:membrane"/>
    <property type="evidence" value="ECO:0007669"/>
    <property type="project" value="InterPro"/>
</dbReference>
<dbReference type="Pfam" id="PF00892">
    <property type="entry name" value="EamA"/>
    <property type="match status" value="2"/>
</dbReference>
<comment type="similarity">
    <text evidence="1">Belongs to the EamA transporter family.</text>
</comment>
<feature type="transmembrane region" description="Helical" evidence="2">
    <location>
        <begin position="102"/>
        <end position="123"/>
    </location>
</feature>
<dbReference type="STRING" id="582515.KR51_00033430"/>
<dbReference type="PANTHER" id="PTHR22911">
    <property type="entry name" value="ACYL-MALONYL CONDENSING ENZYME-RELATED"/>
    <property type="match status" value="1"/>
</dbReference>
<feature type="transmembrane region" description="Helical" evidence="2">
    <location>
        <begin position="242"/>
        <end position="260"/>
    </location>
</feature>
<dbReference type="eggNOG" id="COG0697">
    <property type="taxonomic scope" value="Bacteria"/>
</dbReference>
<dbReference type="InParanoid" id="U5D5Y2"/>
<dbReference type="OrthoDB" id="6235706at2"/>
<feature type="domain" description="EamA" evidence="3">
    <location>
        <begin position="9"/>
        <end position="142"/>
    </location>
</feature>
<organism evidence="4 5">
    <name type="scientific">Rubidibacter lacunae KORDI 51-2</name>
    <dbReference type="NCBI Taxonomy" id="582515"/>
    <lineage>
        <taxon>Bacteria</taxon>
        <taxon>Bacillati</taxon>
        <taxon>Cyanobacteriota</taxon>
        <taxon>Cyanophyceae</taxon>
        <taxon>Oscillatoriophycideae</taxon>
        <taxon>Chroococcales</taxon>
        <taxon>Aphanothecaceae</taxon>
        <taxon>Rubidibacter</taxon>
    </lineage>
</organism>
<feature type="transmembrane region" description="Helical" evidence="2">
    <location>
        <begin position="71"/>
        <end position="90"/>
    </location>
</feature>
<dbReference type="PATRIC" id="fig|582515.4.peg.3753"/>
<dbReference type="InterPro" id="IPR037185">
    <property type="entry name" value="EmrE-like"/>
</dbReference>
<feature type="transmembrane region" description="Helical" evidence="2">
    <location>
        <begin position="40"/>
        <end position="59"/>
    </location>
</feature>